<dbReference type="PANTHER" id="PTHR33867:SF1">
    <property type="entry name" value="RIBOSOME MATURATION FACTOR RIMP"/>
    <property type="match status" value="1"/>
</dbReference>
<keyword evidence="2 3" id="KW-0690">Ribosome biogenesis</keyword>
<comment type="similarity">
    <text evidence="3">Belongs to the RimP family.</text>
</comment>
<dbReference type="HAMAP" id="MF_01077">
    <property type="entry name" value="RimP"/>
    <property type="match status" value="1"/>
</dbReference>
<dbReference type="SUPFAM" id="SSF75420">
    <property type="entry name" value="YhbC-like, N-terminal domain"/>
    <property type="match status" value="1"/>
</dbReference>
<proteinExistence type="inferred from homology"/>
<dbReference type="PANTHER" id="PTHR33867">
    <property type="entry name" value="RIBOSOME MATURATION FACTOR RIMP"/>
    <property type="match status" value="1"/>
</dbReference>
<accession>C0D3R7</accession>
<keyword evidence="7" id="KW-1185">Reference proteome</keyword>
<dbReference type="Gene3D" id="2.30.30.180">
    <property type="entry name" value="Ribosome maturation factor RimP, C-terminal domain"/>
    <property type="match status" value="1"/>
</dbReference>
<dbReference type="GO" id="GO:0000028">
    <property type="term" value="P:ribosomal small subunit assembly"/>
    <property type="evidence" value="ECO:0007669"/>
    <property type="project" value="TreeGrafter"/>
</dbReference>
<evidence type="ECO:0000313" key="6">
    <source>
        <dbReference type="EMBL" id="EEG53998.1"/>
    </source>
</evidence>
<dbReference type="EMBL" id="ACCJ01000315">
    <property type="protein sequence ID" value="EEG53998.1"/>
    <property type="molecule type" value="Genomic_DNA"/>
</dbReference>
<dbReference type="CDD" id="cd01734">
    <property type="entry name" value="YlxS_C"/>
    <property type="match status" value="1"/>
</dbReference>
<dbReference type="InterPro" id="IPR036847">
    <property type="entry name" value="RimP_C_sf"/>
</dbReference>
<dbReference type="InterPro" id="IPR028989">
    <property type="entry name" value="RimP_N"/>
</dbReference>
<evidence type="ECO:0000313" key="7">
    <source>
        <dbReference type="Proteomes" id="UP000004756"/>
    </source>
</evidence>
<dbReference type="Gene3D" id="3.30.300.70">
    <property type="entry name" value="RimP-like superfamily, N-terminal"/>
    <property type="match status" value="1"/>
</dbReference>
<evidence type="ECO:0000256" key="1">
    <source>
        <dbReference type="ARBA" id="ARBA00022490"/>
    </source>
</evidence>
<comment type="subcellular location">
    <subcellularLocation>
        <location evidence="3">Cytoplasm</location>
    </subcellularLocation>
</comment>
<reference evidence="6 7" key="1">
    <citation type="submission" date="2009-02" db="EMBL/GenBank/DDBJ databases">
        <title>Draft genome sequence of Clostridium asparagiforme (DSM 15981).</title>
        <authorList>
            <person name="Sudarsanam P."/>
            <person name="Ley R."/>
            <person name="Guruge J."/>
            <person name="Turnbaugh P.J."/>
            <person name="Mahowald M."/>
            <person name="Liep D."/>
            <person name="Gordon J."/>
        </authorList>
    </citation>
    <scope>NUCLEOTIDE SEQUENCE [LARGE SCALE GENOMIC DNA]</scope>
    <source>
        <strain evidence="6 7">DSM 15981</strain>
    </source>
</reference>
<evidence type="ECO:0000259" key="5">
    <source>
        <dbReference type="Pfam" id="PF17384"/>
    </source>
</evidence>
<dbReference type="GO" id="GO:0005829">
    <property type="term" value="C:cytosol"/>
    <property type="evidence" value="ECO:0007669"/>
    <property type="project" value="TreeGrafter"/>
</dbReference>
<dbReference type="Pfam" id="PF02576">
    <property type="entry name" value="RimP_N"/>
    <property type="match status" value="1"/>
</dbReference>
<feature type="domain" description="Ribosome maturation factor RimP C-terminal" evidence="5">
    <location>
        <begin position="90"/>
        <end position="156"/>
    </location>
</feature>
<gene>
    <name evidence="3" type="primary">rimP</name>
    <name evidence="6" type="ORF">CLOSTASPAR_03908</name>
</gene>
<keyword evidence="1 3" id="KW-0963">Cytoplasm</keyword>
<feature type="domain" description="Ribosome maturation factor RimP N-terminal" evidence="4">
    <location>
        <begin position="18"/>
        <end position="86"/>
    </location>
</feature>
<dbReference type="HOGENOM" id="CLU_070525_2_0_9"/>
<evidence type="ECO:0000256" key="3">
    <source>
        <dbReference type="HAMAP-Rule" id="MF_01077"/>
    </source>
</evidence>
<evidence type="ECO:0000259" key="4">
    <source>
        <dbReference type="Pfam" id="PF02576"/>
    </source>
</evidence>
<dbReference type="Pfam" id="PF17384">
    <property type="entry name" value="DUF150_C"/>
    <property type="match status" value="1"/>
</dbReference>
<protein>
    <recommendedName>
        <fullName evidence="3">Ribosome maturation factor RimP</fullName>
    </recommendedName>
</protein>
<dbReference type="SUPFAM" id="SSF74942">
    <property type="entry name" value="YhbC-like, C-terminal domain"/>
    <property type="match status" value="1"/>
</dbReference>
<dbReference type="FunFam" id="3.30.300.70:FF:000001">
    <property type="entry name" value="Ribosome maturation factor RimP"/>
    <property type="match status" value="1"/>
</dbReference>
<comment type="caution">
    <text evidence="6">The sequence shown here is derived from an EMBL/GenBank/DDBJ whole genome shotgun (WGS) entry which is preliminary data.</text>
</comment>
<organism evidence="6 7">
    <name type="scientific">[Clostridium] asparagiforme DSM 15981</name>
    <dbReference type="NCBI Taxonomy" id="518636"/>
    <lineage>
        <taxon>Bacteria</taxon>
        <taxon>Bacillati</taxon>
        <taxon>Bacillota</taxon>
        <taxon>Clostridia</taxon>
        <taxon>Lachnospirales</taxon>
        <taxon>Lachnospiraceae</taxon>
        <taxon>Enterocloster</taxon>
    </lineage>
</organism>
<dbReference type="GO" id="GO:0006412">
    <property type="term" value="P:translation"/>
    <property type="evidence" value="ECO:0007669"/>
    <property type="project" value="TreeGrafter"/>
</dbReference>
<evidence type="ECO:0000256" key="2">
    <source>
        <dbReference type="ARBA" id="ARBA00022517"/>
    </source>
</evidence>
<dbReference type="Proteomes" id="UP000004756">
    <property type="component" value="Unassembled WGS sequence"/>
</dbReference>
<dbReference type="AlphaFoldDB" id="C0D3R7"/>
<dbReference type="InterPro" id="IPR028998">
    <property type="entry name" value="RimP_C"/>
</dbReference>
<name>C0D3R7_9FIRM</name>
<dbReference type="InterPro" id="IPR003728">
    <property type="entry name" value="Ribosome_maturation_RimP"/>
</dbReference>
<dbReference type="InterPro" id="IPR035956">
    <property type="entry name" value="RimP_N_sf"/>
</dbReference>
<comment type="function">
    <text evidence="3">Required for maturation of 30S ribosomal subunits.</text>
</comment>
<sequence>MMGKKESYESRVEAYLLPLMEEHHFELVDVEYVKEAGTWYLRAYIDKEGGIAVDDCEVISRKLGDWLDKEDFISESYILEVSSPGLGRPLKKEKDFVRSLGKDVEVRLYRMRDKQKEFTGALSAYDAQTVTLDMEDGSQMVFDRADIALIRLAFDF</sequence>